<feature type="compositionally biased region" description="Low complexity" evidence="5">
    <location>
        <begin position="323"/>
        <end position="359"/>
    </location>
</feature>
<feature type="region of interest" description="Disordered" evidence="5">
    <location>
        <begin position="322"/>
        <end position="410"/>
    </location>
</feature>
<dbReference type="SMART" id="SM00184">
    <property type="entry name" value="RING"/>
    <property type="match status" value="1"/>
</dbReference>
<evidence type="ECO:0000313" key="8">
    <source>
        <dbReference type="Proteomes" id="UP001497453"/>
    </source>
</evidence>
<evidence type="ECO:0000256" key="4">
    <source>
        <dbReference type="PROSITE-ProRule" id="PRU00175"/>
    </source>
</evidence>
<proteinExistence type="predicted"/>
<dbReference type="CDD" id="cd16454">
    <property type="entry name" value="RING-H2_PA-TM-RING"/>
    <property type="match status" value="1"/>
</dbReference>
<keyword evidence="3" id="KW-0862">Zinc</keyword>
<name>A0ABP1CK47_9APHY</name>
<evidence type="ECO:0000256" key="5">
    <source>
        <dbReference type="SAM" id="MobiDB-lite"/>
    </source>
</evidence>
<dbReference type="InterPro" id="IPR051834">
    <property type="entry name" value="RING_finger_E3_ligase"/>
</dbReference>
<organism evidence="7 8">
    <name type="scientific">Somion occarium</name>
    <dbReference type="NCBI Taxonomy" id="3059160"/>
    <lineage>
        <taxon>Eukaryota</taxon>
        <taxon>Fungi</taxon>
        <taxon>Dikarya</taxon>
        <taxon>Basidiomycota</taxon>
        <taxon>Agaricomycotina</taxon>
        <taxon>Agaricomycetes</taxon>
        <taxon>Polyporales</taxon>
        <taxon>Cerrenaceae</taxon>
        <taxon>Somion</taxon>
    </lineage>
</organism>
<feature type="domain" description="RING-type" evidence="6">
    <location>
        <begin position="266"/>
        <end position="313"/>
    </location>
</feature>
<protein>
    <recommendedName>
        <fullName evidence="6">RING-type domain-containing protein</fullName>
    </recommendedName>
</protein>
<dbReference type="SUPFAM" id="SSF57850">
    <property type="entry name" value="RING/U-box"/>
    <property type="match status" value="1"/>
</dbReference>
<sequence length="410" mass="42956">MRPLMVPDPHCASCNGTFVEKLENPADDPRAYRGGGMGDEDMFGPADFIFGLSSLLNAGGVPPSQNRSGPSAGAGQGQTLGGSGGNATRSSGGNGGGFTIRIDRTGNGPARTVITGGAPRSDNNGGNGAARIPLLSEFIQRAPQGGQGGPDHETINGPLMFQYLLAMLSQGRNGGTPGVLPGMFPPGAEGGRWGDYVFNQEGIVSVSPVAHEPNIDTNILLPALDQIITQLMENSQSHPVPATEEIMQKLPREVLTEESPLLERDCAVCKDQFQLNTDDPAEQVVVTLPCSHPFHEPCIIPWLKSSGTCPVCRYELVPQPQHGSNNNPGGSNVNDSQGPDNPSGGSNNSQNQNQNNNPGVFANLFNLVSGYSNNNGHSSNTGQNNNAQHSSSGSSQSRRGIPGSWEEDVD</sequence>
<dbReference type="EMBL" id="OZ037944">
    <property type="protein sequence ID" value="CAL1694482.1"/>
    <property type="molecule type" value="Genomic_DNA"/>
</dbReference>
<dbReference type="PANTHER" id="PTHR45931:SF3">
    <property type="entry name" value="RING ZINC FINGER-CONTAINING PROTEIN"/>
    <property type="match status" value="1"/>
</dbReference>
<dbReference type="Gene3D" id="3.30.40.10">
    <property type="entry name" value="Zinc/RING finger domain, C3HC4 (zinc finger)"/>
    <property type="match status" value="1"/>
</dbReference>
<keyword evidence="1" id="KW-0479">Metal-binding</keyword>
<evidence type="ECO:0000313" key="7">
    <source>
        <dbReference type="EMBL" id="CAL1694482.1"/>
    </source>
</evidence>
<dbReference type="InterPro" id="IPR013083">
    <property type="entry name" value="Znf_RING/FYVE/PHD"/>
</dbReference>
<accession>A0ABP1CK47</accession>
<dbReference type="Proteomes" id="UP001497453">
    <property type="component" value="Chromosome 1"/>
</dbReference>
<feature type="compositionally biased region" description="Low complexity" evidence="5">
    <location>
        <begin position="369"/>
        <end position="400"/>
    </location>
</feature>
<keyword evidence="2 4" id="KW-0863">Zinc-finger</keyword>
<evidence type="ECO:0000259" key="6">
    <source>
        <dbReference type="PROSITE" id="PS50089"/>
    </source>
</evidence>
<evidence type="ECO:0000256" key="3">
    <source>
        <dbReference type="ARBA" id="ARBA00022833"/>
    </source>
</evidence>
<feature type="compositionally biased region" description="Gly residues" evidence="5">
    <location>
        <begin position="72"/>
        <end position="85"/>
    </location>
</feature>
<reference evidence="8" key="1">
    <citation type="submission" date="2024-04" db="EMBL/GenBank/DDBJ databases">
        <authorList>
            <person name="Shaw F."/>
            <person name="Minotto A."/>
        </authorList>
    </citation>
    <scope>NUCLEOTIDE SEQUENCE [LARGE SCALE GENOMIC DNA]</scope>
</reference>
<dbReference type="PROSITE" id="PS50089">
    <property type="entry name" value="ZF_RING_2"/>
    <property type="match status" value="1"/>
</dbReference>
<dbReference type="PANTHER" id="PTHR45931">
    <property type="entry name" value="SI:CH211-59O9.10"/>
    <property type="match status" value="1"/>
</dbReference>
<feature type="region of interest" description="Disordered" evidence="5">
    <location>
        <begin position="60"/>
        <end position="130"/>
    </location>
</feature>
<dbReference type="InterPro" id="IPR001841">
    <property type="entry name" value="Znf_RING"/>
</dbReference>
<gene>
    <name evidence="7" type="ORF">GFSPODELE1_LOCUS326</name>
</gene>
<dbReference type="Pfam" id="PF13639">
    <property type="entry name" value="zf-RING_2"/>
    <property type="match status" value="1"/>
</dbReference>
<evidence type="ECO:0000256" key="1">
    <source>
        <dbReference type="ARBA" id="ARBA00022723"/>
    </source>
</evidence>
<evidence type="ECO:0000256" key="2">
    <source>
        <dbReference type="ARBA" id="ARBA00022771"/>
    </source>
</evidence>
<keyword evidence="8" id="KW-1185">Reference proteome</keyword>